<name>A0ABV4CKK9_9PSEU</name>
<keyword evidence="1" id="KW-0238">DNA-binding</keyword>
<keyword evidence="4" id="KW-1185">Reference proteome</keyword>
<dbReference type="Pfam" id="PF13411">
    <property type="entry name" value="MerR_1"/>
    <property type="match status" value="1"/>
</dbReference>
<sequence length="341" mass="37246">MNVTDDHLFPIGDAARRTGLAVSAIRFYADEGIVEPTEVTAAGHRLYDVRAIARLELIRTLRDLGTGLEQVRRLLSGESALRYLLAEHLDLVERQGAELRTKRAVLRALVRHDDPGERLLLMRGLVTMPDAERERLLDEFWDEVSAGLPAGSAERLRGVRPRLPDDPTAEQLQAWIELAELVQDPEFRAAVRSYLHDTYATGPGLLMGAEPVQDFIASSGQDLMSRIIAAHRSGLAPDAAHARDLAARLVRQTAEATGATVDAELWDRMATGFPVIAEMHHEALHDPEYEATHGRYLSLVATISGTPEAEPGGDPADPRGEDLAGLGTWLSEALLASKPTS</sequence>
<dbReference type="CDD" id="cd00592">
    <property type="entry name" value="HTH_MerR-like"/>
    <property type="match status" value="1"/>
</dbReference>
<dbReference type="SUPFAM" id="SSF46955">
    <property type="entry name" value="Putative DNA-binding domain"/>
    <property type="match status" value="1"/>
</dbReference>
<evidence type="ECO:0000256" key="1">
    <source>
        <dbReference type="ARBA" id="ARBA00023125"/>
    </source>
</evidence>
<dbReference type="InterPro" id="IPR009061">
    <property type="entry name" value="DNA-bd_dom_put_sf"/>
</dbReference>
<proteinExistence type="predicted"/>
<evidence type="ECO:0000313" key="4">
    <source>
        <dbReference type="Proteomes" id="UP001564626"/>
    </source>
</evidence>
<protein>
    <submittedName>
        <fullName evidence="3">MerR family transcriptional regulator</fullName>
    </submittedName>
</protein>
<comment type="caution">
    <text evidence="3">The sequence shown here is derived from an EMBL/GenBank/DDBJ whole genome shotgun (WGS) entry which is preliminary data.</text>
</comment>
<gene>
    <name evidence="3" type="ORF">AB8O55_19720</name>
</gene>
<organism evidence="3 4">
    <name type="scientific">Saccharopolyspora cebuensis</name>
    <dbReference type="NCBI Taxonomy" id="418759"/>
    <lineage>
        <taxon>Bacteria</taxon>
        <taxon>Bacillati</taxon>
        <taxon>Actinomycetota</taxon>
        <taxon>Actinomycetes</taxon>
        <taxon>Pseudonocardiales</taxon>
        <taxon>Pseudonocardiaceae</taxon>
        <taxon>Saccharopolyspora</taxon>
    </lineage>
</organism>
<dbReference type="PANTHER" id="PTHR30204">
    <property type="entry name" value="REDOX-CYCLING DRUG-SENSING TRANSCRIPTIONAL ACTIVATOR SOXR"/>
    <property type="match status" value="1"/>
</dbReference>
<dbReference type="EMBL" id="JBGEHV010000040">
    <property type="protein sequence ID" value="MEY8041642.1"/>
    <property type="molecule type" value="Genomic_DNA"/>
</dbReference>
<reference evidence="3 4" key="1">
    <citation type="submission" date="2024-08" db="EMBL/GenBank/DDBJ databases">
        <title>Genome mining of Saccharopolyspora cebuensis PGLac3 from Nigerian medicinal plant.</title>
        <authorList>
            <person name="Ezeobiora C.E."/>
            <person name="Igbokwe N.H."/>
            <person name="Amin D.H."/>
            <person name="Mendie U.E."/>
        </authorList>
    </citation>
    <scope>NUCLEOTIDE SEQUENCE [LARGE SCALE GENOMIC DNA]</scope>
    <source>
        <strain evidence="3 4">PGLac3</strain>
    </source>
</reference>
<dbReference type="InterPro" id="IPR000551">
    <property type="entry name" value="MerR-type_HTH_dom"/>
</dbReference>
<dbReference type="SMART" id="SM00422">
    <property type="entry name" value="HTH_MERR"/>
    <property type="match status" value="1"/>
</dbReference>
<accession>A0ABV4CKK9</accession>
<dbReference type="Proteomes" id="UP001564626">
    <property type="component" value="Unassembled WGS sequence"/>
</dbReference>
<dbReference type="Gene3D" id="1.10.1660.10">
    <property type="match status" value="1"/>
</dbReference>
<evidence type="ECO:0000259" key="2">
    <source>
        <dbReference type="PROSITE" id="PS50937"/>
    </source>
</evidence>
<feature type="domain" description="HTH merR-type" evidence="2">
    <location>
        <begin position="8"/>
        <end position="77"/>
    </location>
</feature>
<dbReference type="PANTHER" id="PTHR30204:SF93">
    <property type="entry name" value="HTH MERR-TYPE DOMAIN-CONTAINING PROTEIN"/>
    <property type="match status" value="1"/>
</dbReference>
<dbReference type="RefSeq" id="WP_369775138.1">
    <property type="nucleotide sequence ID" value="NZ_JBGEHV010000040.1"/>
</dbReference>
<dbReference type="PRINTS" id="PR00040">
    <property type="entry name" value="HTHMERR"/>
</dbReference>
<evidence type="ECO:0000313" key="3">
    <source>
        <dbReference type="EMBL" id="MEY8041642.1"/>
    </source>
</evidence>
<dbReference type="PROSITE" id="PS50937">
    <property type="entry name" value="HTH_MERR_2"/>
    <property type="match status" value="1"/>
</dbReference>
<dbReference type="InterPro" id="IPR047057">
    <property type="entry name" value="MerR_fam"/>
</dbReference>